<evidence type="ECO:0000313" key="2">
    <source>
        <dbReference type="EMBL" id="EME42335.1"/>
    </source>
</evidence>
<dbReference type="AlphaFoldDB" id="N1PLA8"/>
<evidence type="ECO:0000256" key="1">
    <source>
        <dbReference type="SAM" id="MobiDB-lite"/>
    </source>
</evidence>
<proteinExistence type="predicted"/>
<feature type="region of interest" description="Disordered" evidence="1">
    <location>
        <begin position="29"/>
        <end position="73"/>
    </location>
</feature>
<name>N1PLA8_DOTSN</name>
<dbReference type="EMBL" id="KB446541">
    <property type="protein sequence ID" value="EME42335.1"/>
    <property type="molecule type" value="Genomic_DNA"/>
</dbReference>
<protein>
    <submittedName>
        <fullName evidence="2">Uncharacterized protein</fullName>
    </submittedName>
</protein>
<reference evidence="3" key="1">
    <citation type="journal article" date="2012" name="PLoS Genet.">
        <title>The genomes of the fungal plant pathogens Cladosporium fulvum and Dothistroma septosporum reveal adaptation to different hosts and lifestyles but also signatures of common ancestry.</title>
        <authorList>
            <person name="de Wit P.J.G.M."/>
            <person name="van der Burgt A."/>
            <person name="Oekmen B."/>
            <person name="Stergiopoulos I."/>
            <person name="Abd-Elsalam K.A."/>
            <person name="Aerts A.L."/>
            <person name="Bahkali A.H."/>
            <person name="Beenen H.G."/>
            <person name="Chettri P."/>
            <person name="Cox M.P."/>
            <person name="Datema E."/>
            <person name="de Vries R.P."/>
            <person name="Dhillon B."/>
            <person name="Ganley A.R."/>
            <person name="Griffiths S.A."/>
            <person name="Guo Y."/>
            <person name="Hamelin R.C."/>
            <person name="Henrissat B."/>
            <person name="Kabir M.S."/>
            <person name="Jashni M.K."/>
            <person name="Kema G."/>
            <person name="Klaubauf S."/>
            <person name="Lapidus A."/>
            <person name="Levasseur A."/>
            <person name="Lindquist E."/>
            <person name="Mehrabi R."/>
            <person name="Ohm R.A."/>
            <person name="Owen T.J."/>
            <person name="Salamov A."/>
            <person name="Schwelm A."/>
            <person name="Schijlen E."/>
            <person name="Sun H."/>
            <person name="van den Burg H.A."/>
            <person name="van Ham R.C.H.J."/>
            <person name="Zhang S."/>
            <person name="Goodwin S.B."/>
            <person name="Grigoriev I.V."/>
            <person name="Collemare J."/>
            <person name="Bradshaw R.E."/>
        </authorList>
    </citation>
    <scope>NUCLEOTIDE SEQUENCE [LARGE SCALE GENOMIC DNA]</scope>
    <source>
        <strain evidence="3">NZE10 / CBS 128990</strain>
    </source>
</reference>
<feature type="compositionally biased region" description="Low complexity" evidence="1">
    <location>
        <begin position="55"/>
        <end position="73"/>
    </location>
</feature>
<organism evidence="2 3">
    <name type="scientific">Dothistroma septosporum (strain NZE10 / CBS 128990)</name>
    <name type="common">Red band needle blight fungus</name>
    <name type="synonym">Mycosphaerella pini</name>
    <dbReference type="NCBI Taxonomy" id="675120"/>
    <lineage>
        <taxon>Eukaryota</taxon>
        <taxon>Fungi</taxon>
        <taxon>Dikarya</taxon>
        <taxon>Ascomycota</taxon>
        <taxon>Pezizomycotina</taxon>
        <taxon>Dothideomycetes</taxon>
        <taxon>Dothideomycetidae</taxon>
        <taxon>Mycosphaerellales</taxon>
        <taxon>Mycosphaerellaceae</taxon>
        <taxon>Dothistroma</taxon>
    </lineage>
</organism>
<reference evidence="2 3" key="2">
    <citation type="journal article" date="2012" name="PLoS Pathog.">
        <title>Diverse lifestyles and strategies of plant pathogenesis encoded in the genomes of eighteen Dothideomycetes fungi.</title>
        <authorList>
            <person name="Ohm R.A."/>
            <person name="Feau N."/>
            <person name="Henrissat B."/>
            <person name="Schoch C.L."/>
            <person name="Horwitz B.A."/>
            <person name="Barry K.W."/>
            <person name="Condon B.J."/>
            <person name="Copeland A.C."/>
            <person name="Dhillon B."/>
            <person name="Glaser F."/>
            <person name="Hesse C.N."/>
            <person name="Kosti I."/>
            <person name="LaButti K."/>
            <person name="Lindquist E.A."/>
            <person name="Lucas S."/>
            <person name="Salamov A.A."/>
            <person name="Bradshaw R.E."/>
            <person name="Ciuffetti L."/>
            <person name="Hamelin R.C."/>
            <person name="Kema G.H.J."/>
            <person name="Lawrence C."/>
            <person name="Scott J.A."/>
            <person name="Spatafora J.W."/>
            <person name="Turgeon B.G."/>
            <person name="de Wit P.J.G.M."/>
            <person name="Zhong S."/>
            <person name="Goodwin S.B."/>
            <person name="Grigoriev I.V."/>
        </authorList>
    </citation>
    <scope>NUCLEOTIDE SEQUENCE [LARGE SCALE GENOMIC DNA]</scope>
    <source>
        <strain evidence="3">NZE10 / CBS 128990</strain>
    </source>
</reference>
<dbReference type="Proteomes" id="UP000016933">
    <property type="component" value="Unassembled WGS sequence"/>
</dbReference>
<evidence type="ECO:0000313" key="3">
    <source>
        <dbReference type="Proteomes" id="UP000016933"/>
    </source>
</evidence>
<feature type="compositionally biased region" description="Low complexity" evidence="1">
    <location>
        <begin position="36"/>
        <end position="47"/>
    </location>
</feature>
<dbReference type="HOGENOM" id="CLU_2527439_0_0_1"/>
<accession>N1PLA8</accession>
<gene>
    <name evidence="2" type="ORF">DOTSEDRAFT_73232</name>
</gene>
<dbReference type="OrthoDB" id="10512926at2759"/>
<sequence>MLPGTIPVNSMNDFPGAATGDKLRKFFANLSHQEPRSSARSATPASSNDNTPAPSRSASVSGQQQSSRSSSVVGRAVAKGYYVF</sequence>
<keyword evidence="3" id="KW-1185">Reference proteome</keyword>